<gene>
    <name evidence="1" type="ORF">CPOL0286_LOCUS10822</name>
</gene>
<name>A0A7S4IGU2_9EUKA</name>
<sequence length="331" mass="35562">MKPVADDSYLWLLVAVKKAAASFWMAHEEEARRCCEPSLLAEMEVRGYLANDALGNPLLPPLPPGSHPCCPDAVGKRVFNGVTKADKEEKAAQKMAREGARQAARKAGVAVDAAAVDQAVEAAVKVALATRYDLQLQGVVRLQKQKTAAIMTPCELAMAGGEVQLTQLQADLHRAEHKAEAAVRRAEGQRLLKDAAGDEMDDRGKKYAALPDDSSEATLRSARTKFDTAHANFEACCADSYSACDEAHTARVAASEAVLRLAKAAQRWDVGIELVPGKLHAYTGEHSLSLRLDKTWAGEYVTERAAGFYSSGLASSEVSEAQQEDSPTPES</sequence>
<protein>
    <submittedName>
        <fullName evidence="1">Uncharacterized protein</fullName>
    </submittedName>
</protein>
<evidence type="ECO:0000313" key="1">
    <source>
        <dbReference type="EMBL" id="CAE2228914.1"/>
    </source>
</evidence>
<organism evidence="1">
    <name type="scientific">Prymnesium polylepis</name>
    <dbReference type="NCBI Taxonomy" id="72548"/>
    <lineage>
        <taxon>Eukaryota</taxon>
        <taxon>Haptista</taxon>
        <taxon>Haptophyta</taxon>
        <taxon>Prymnesiophyceae</taxon>
        <taxon>Prymnesiales</taxon>
        <taxon>Prymnesiaceae</taxon>
        <taxon>Prymnesium</taxon>
    </lineage>
</organism>
<proteinExistence type="predicted"/>
<accession>A0A7S4IGU2</accession>
<dbReference type="EMBL" id="HBKO01023913">
    <property type="protein sequence ID" value="CAE2228914.1"/>
    <property type="molecule type" value="Transcribed_RNA"/>
</dbReference>
<reference evidence="1" key="1">
    <citation type="submission" date="2021-01" db="EMBL/GenBank/DDBJ databases">
        <authorList>
            <person name="Corre E."/>
            <person name="Pelletier E."/>
            <person name="Niang G."/>
            <person name="Scheremetjew M."/>
            <person name="Finn R."/>
            <person name="Kale V."/>
            <person name="Holt S."/>
            <person name="Cochrane G."/>
            <person name="Meng A."/>
            <person name="Brown T."/>
            <person name="Cohen L."/>
        </authorList>
    </citation>
    <scope>NUCLEOTIDE SEQUENCE</scope>
    <source>
        <strain evidence="1">UIO037</strain>
    </source>
</reference>
<dbReference type="AlphaFoldDB" id="A0A7S4IGU2"/>